<evidence type="ECO:0000313" key="1">
    <source>
        <dbReference type="EMBL" id="KAK7435784.1"/>
    </source>
</evidence>
<comment type="caution">
    <text evidence="1">The sequence shown here is derived from an EMBL/GenBank/DDBJ whole genome shotgun (WGS) entry which is preliminary data.</text>
</comment>
<dbReference type="InterPro" id="IPR036047">
    <property type="entry name" value="F-box-like_dom_sf"/>
</dbReference>
<accession>A0ABR1INI1</accession>
<proteinExistence type="predicted"/>
<reference evidence="1 2" key="1">
    <citation type="submission" date="2024-01" db="EMBL/GenBank/DDBJ databases">
        <title>A draft genome for the cacao thread blight pathogen Marasmiellus scandens.</title>
        <authorList>
            <person name="Baruah I.K."/>
            <person name="Leung J."/>
            <person name="Bukari Y."/>
            <person name="Amoako-Attah I."/>
            <person name="Meinhardt L.W."/>
            <person name="Bailey B.A."/>
            <person name="Cohen S.P."/>
        </authorList>
    </citation>
    <scope>NUCLEOTIDE SEQUENCE [LARGE SCALE GENOMIC DNA]</scope>
    <source>
        <strain evidence="1 2">GH-19</strain>
    </source>
</reference>
<dbReference type="EMBL" id="JBANRG010000102">
    <property type="protein sequence ID" value="KAK7435784.1"/>
    <property type="molecule type" value="Genomic_DNA"/>
</dbReference>
<gene>
    <name evidence="1" type="ORF">VKT23_019482</name>
</gene>
<protein>
    <recommendedName>
        <fullName evidence="3">F-box domain-containing protein</fullName>
    </recommendedName>
</protein>
<sequence length="556" mass="63307">MDFTEQFQVESLVGPVLHRFTQEVNDAPNDAEALILREVIDVVTRETIVLDSQLSELDFQLAQLKARTQHVLTKRAQLVQIIQGARGGLSLIRSLPSEIILEVANHFVEEWQATDPAGPLWVMGRVCRKWRQILLNAPWLWKNVFVHVNQDIELEMGSALLKTWLDRSKRCSLRVRLTSQVDKRSDQTLQELVTELLVEQCDRWETASFRMANESERCSQVFSKAKGHLPLLKHIELENYRGPADVFEIAPKLASATFCKSRKSQNLILPWSQIEQFTTDARCFESGLLDCLNRLSMLTELSISGRESSSLIDSLSIQPELAFPHLRKLSVTSLPRLSPSAVRHGLLCSTAPANLECAEINHVDLLKFLRPSHHSLRSLTLNQVPMTGKCFRALKLLPLLDDLVVCGIYYLSEQRVDNLKRVFSTYFQIFDELSAREHDTKCPLLLPNLTKLTISHTGRIRTDDSGGMRDLVPDDFPRSRISNMLSTRHGVSANLGARQLKSFFLRMNIRENRVPIRDEGFQDEIQLLRQEGMQINFEFVEFPAVGHGGSTRTSVY</sequence>
<evidence type="ECO:0008006" key="3">
    <source>
        <dbReference type="Google" id="ProtNLM"/>
    </source>
</evidence>
<keyword evidence="2" id="KW-1185">Reference proteome</keyword>
<dbReference type="Gene3D" id="1.20.1280.50">
    <property type="match status" value="1"/>
</dbReference>
<organism evidence="1 2">
    <name type="scientific">Marasmiellus scandens</name>
    <dbReference type="NCBI Taxonomy" id="2682957"/>
    <lineage>
        <taxon>Eukaryota</taxon>
        <taxon>Fungi</taxon>
        <taxon>Dikarya</taxon>
        <taxon>Basidiomycota</taxon>
        <taxon>Agaricomycotina</taxon>
        <taxon>Agaricomycetes</taxon>
        <taxon>Agaricomycetidae</taxon>
        <taxon>Agaricales</taxon>
        <taxon>Marasmiineae</taxon>
        <taxon>Omphalotaceae</taxon>
        <taxon>Marasmiellus</taxon>
    </lineage>
</organism>
<name>A0ABR1INI1_9AGAR</name>
<dbReference type="Proteomes" id="UP001498398">
    <property type="component" value="Unassembled WGS sequence"/>
</dbReference>
<dbReference type="SUPFAM" id="SSF81383">
    <property type="entry name" value="F-box domain"/>
    <property type="match status" value="1"/>
</dbReference>
<evidence type="ECO:0000313" key="2">
    <source>
        <dbReference type="Proteomes" id="UP001498398"/>
    </source>
</evidence>